<dbReference type="GO" id="GO:0022857">
    <property type="term" value="F:transmembrane transporter activity"/>
    <property type="evidence" value="ECO:0007669"/>
    <property type="project" value="InterPro"/>
</dbReference>
<dbReference type="GO" id="GO:0005886">
    <property type="term" value="C:plasma membrane"/>
    <property type="evidence" value="ECO:0007669"/>
    <property type="project" value="UniProtKB-SubCell"/>
</dbReference>
<sequence length="392" mass="40228">MPIALLALVISAFGIGTTEFVTMGLVPQLTAEFDVSVPTVGLLVSAYAFGVTVGAPILTLLGARVPRKTMLLSLMGFYLAGNLISALAPSYGVLMTGRIVASFTHGAFFGIGAVVAASLVAPEKRARAIALMFTGVTLANVLGAPGGTVVGQLMGWRAAFWAIILIGAIAFVALWALVPAQPRPADAGIARELAVFRRPQVWLALGMTVIGYAPVFAVYTYIEPILRESAGFGAAAVPIIMALFGVGLVLGNLYGGRMADRRLMPTVYLTLAGITVVAGAFWFTAGSQIAITVTVFVFGFIGFASVPPLQMRVLNEAEGAPALASAANIGAFNLGNALGPFLSGITIEAGLGLGSAAWVGVALGVVGLSIAVVSGTMDRRAARVPRPEPVPA</sequence>
<dbReference type="InterPro" id="IPR020846">
    <property type="entry name" value="MFS_dom"/>
</dbReference>
<evidence type="ECO:0000256" key="4">
    <source>
        <dbReference type="ARBA" id="ARBA00022989"/>
    </source>
</evidence>
<gene>
    <name evidence="8" type="ordered locus">Snas_3905</name>
</gene>
<evidence type="ECO:0000256" key="6">
    <source>
        <dbReference type="SAM" id="Phobius"/>
    </source>
</evidence>
<feature type="transmembrane region" description="Helical" evidence="6">
    <location>
        <begin position="201"/>
        <end position="222"/>
    </location>
</feature>
<dbReference type="HOGENOM" id="CLU_001265_61_2_11"/>
<dbReference type="AlphaFoldDB" id="D3PZM3"/>
<feature type="transmembrane region" description="Helical" evidence="6">
    <location>
        <begin position="289"/>
        <end position="309"/>
    </location>
</feature>
<dbReference type="InterPro" id="IPR011701">
    <property type="entry name" value="MFS"/>
</dbReference>
<proteinExistence type="predicted"/>
<keyword evidence="5 6" id="KW-0472">Membrane</keyword>
<feature type="transmembrane region" description="Helical" evidence="6">
    <location>
        <begin position="234"/>
        <end position="254"/>
    </location>
</feature>
<dbReference type="OrthoDB" id="9814237at2"/>
<feature type="transmembrane region" description="Helical" evidence="6">
    <location>
        <begin position="128"/>
        <end position="146"/>
    </location>
</feature>
<dbReference type="CDD" id="cd17324">
    <property type="entry name" value="MFS_NepI_like"/>
    <property type="match status" value="1"/>
</dbReference>
<feature type="transmembrane region" description="Helical" evidence="6">
    <location>
        <begin position="266"/>
        <end position="283"/>
    </location>
</feature>
<reference evidence="8 9" key="1">
    <citation type="journal article" date="2009" name="Stand. Genomic Sci.">
        <title>Complete genome sequence of Stackebrandtia nassauensis type strain (LLR-40K-21).</title>
        <authorList>
            <person name="Munk C."/>
            <person name="Lapidus A."/>
            <person name="Copeland A."/>
            <person name="Jando M."/>
            <person name="Mayilraj S."/>
            <person name="Glavina Del Rio T."/>
            <person name="Nolan M."/>
            <person name="Chen F."/>
            <person name="Lucas S."/>
            <person name="Tice H."/>
            <person name="Cheng J.F."/>
            <person name="Han C."/>
            <person name="Detter J.C."/>
            <person name="Bruce D."/>
            <person name="Goodwin L."/>
            <person name="Chain P."/>
            <person name="Pitluck S."/>
            <person name="Goker M."/>
            <person name="Ovchinikova G."/>
            <person name="Pati A."/>
            <person name="Ivanova N."/>
            <person name="Mavromatis K."/>
            <person name="Chen A."/>
            <person name="Palaniappan K."/>
            <person name="Land M."/>
            <person name="Hauser L."/>
            <person name="Chang Y.J."/>
            <person name="Jeffries C.D."/>
            <person name="Bristow J."/>
            <person name="Eisen J.A."/>
            <person name="Markowitz V."/>
            <person name="Hugenholtz P."/>
            <person name="Kyrpides N.C."/>
            <person name="Klenk H.P."/>
        </authorList>
    </citation>
    <scope>NUCLEOTIDE SEQUENCE [LARGE SCALE GENOMIC DNA]</scope>
    <source>
        <strain evidence="9">DSM 44728 / CIP 108903 / NRRL B-16338 / NBRC 102104 / LLR-40K-21</strain>
    </source>
</reference>
<feature type="domain" description="Major facilitator superfamily (MFS) profile" evidence="7">
    <location>
        <begin position="1"/>
        <end position="379"/>
    </location>
</feature>
<dbReference type="PANTHER" id="PTHR43124:SF8">
    <property type="entry name" value="INNER MEMBRANE TRANSPORT PROTEIN YDHP"/>
    <property type="match status" value="1"/>
</dbReference>
<dbReference type="SUPFAM" id="SSF103473">
    <property type="entry name" value="MFS general substrate transporter"/>
    <property type="match status" value="1"/>
</dbReference>
<comment type="subcellular location">
    <subcellularLocation>
        <location evidence="1">Cell membrane</location>
        <topology evidence="1">Multi-pass membrane protein</topology>
    </subcellularLocation>
</comment>
<dbReference type="RefSeq" id="WP_013019131.1">
    <property type="nucleotide sequence ID" value="NC_013947.1"/>
</dbReference>
<evidence type="ECO:0000256" key="1">
    <source>
        <dbReference type="ARBA" id="ARBA00004651"/>
    </source>
</evidence>
<evidence type="ECO:0000313" key="8">
    <source>
        <dbReference type="EMBL" id="ADD43560.1"/>
    </source>
</evidence>
<evidence type="ECO:0000256" key="5">
    <source>
        <dbReference type="ARBA" id="ARBA00023136"/>
    </source>
</evidence>
<dbReference type="InterPro" id="IPR050189">
    <property type="entry name" value="MFS_Efflux_Transporters"/>
</dbReference>
<feature type="transmembrane region" description="Helical" evidence="6">
    <location>
        <begin position="99"/>
        <end position="121"/>
    </location>
</feature>
<feature type="transmembrane region" description="Helical" evidence="6">
    <location>
        <begin position="42"/>
        <end position="63"/>
    </location>
</feature>
<evidence type="ECO:0000313" key="9">
    <source>
        <dbReference type="Proteomes" id="UP000000844"/>
    </source>
</evidence>
<keyword evidence="9" id="KW-1185">Reference proteome</keyword>
<feature type="transmembrane region" description="Helical" evidence="6">
    <location>
        <begin position="70"/>
        <end position="93"/>
    </location>
</feature>
<dbReference type="KEGG" id="sna:Snas_3905"/>
<dbReference type="PROSITE" id="PS50850">
    <property type="entry name" value="MFS"/>
    <property type="match status" value="1"/>
</dbReference>
<protein>
    <submittedName>
        <fullName evidence="8">Major facilitator superfamily MFS_1</fullName>
    </submittedName>
</protein>
<keyword evidence="2" id="KW-1003">Cell membrane</keyword>
<evidence type="ECO:0000259" key="7">
    <source>
        <dbReference type="PROSITE" id="PS50850"/>
    </source>
</evidence>
<organism evidence="8 9">
    <name type="scientific">Stackebrandtia nassauensis (strain DSM 44728 / CIP 108903 / NRRL B-16338 / NBRC 102104 / LLR-40K-21)</name>
    <dbReference type="NCBI Taxonomy" id="446470"/>
    <lineage>
        <taxon>Bacteria</taxon>
        <taxon>Bacillati</taxon>
        <taxon>Actinomycetota</taxon>
        <taxon>Actinomycetes</taxon>
        <taxon>Glycomycetales</taxon>
        <taxon>Glycomycetaceae</taxon>
        <taxon>Stackebrandtia</taxon>
    </lineage>
</organism>
<keyword evidence="4 6" id="KW-1133">Transmembrane helix</keyword>
<dbReference type="InterPro" id="IPR036259">
    <property type="entry name" value="MFS_trans_sf"/>
</dbReference>
<name>D3PZM3_STANL</name>
<evidence type="ECO:0000256" key="2">
    <source>
        <dbReference type="ARBA" id="ARBA00022475"/>
    </source>
</evidence>
<keyword evidence="3 6" id="KW-0812">Transmembrane</keyword>
<dbReference type="Gene3D" id="1.20.1250.20">
    <property type="entry name" value="MFS general substrate transporter like domains"/>
    <property type="match status" value="2"/>
</dbReference>
<dbReference type="Proteomes" id="UP000000844">
    <property type="component" value="Chromosome"/>
</dbReference>
<dbReference type="Pfam" id="PF07690">
    <property type="entry name" value="MFS_1"/>
    <property type="match status" value="1"/>
</dbReference>
<feature type="transmembrane region" description="Helical" evidence="6">
    <location>
        <begin position="158"/>
        <end position="180"/>
    </location>
</feature>
<evidence type="ECO:0000256" key="3">
    <source>
        <dbReference type="ARBA" id="ARBA00022692"/>
    </source>
</evidence>
<dbReference type="PANTHER" id="PTHR43124">
    <property type="entry name" value="PURINE EFFLUX PUMP PBUE"/>
    <property type="match status" value="1"/>
</dbReference>
<dbReference type="EMBL" id="CP001778">
    <property type="protein sequence ID" value="ADD43560.1"/>
    <property type="molecule type" value="Genomic_DNA"/>
</dbReference>
<dbReference type="eggNOG" id="COG2814">
    <property type="taxonomic scope" value="Bacteria"/>
</dbReference>
<feature type="transmembrane region" description="Helical" evidence="6">
    <location>
        <begin position="321"/>
        <end position="343"/>
    </location>
</feature>
<feature type="transmembrane region" description="Helical" evidence="6">
    <location>
        <begin position="355"/>
        <end position="377"/>
    </location>
</feature>
<dbReference type="STRING" id="446470.Snas_3905"/>
<accession>D3PZM3</accession>